<accession>A0A1X6ZM17</accession>
<proteinExistence type="predicted"/>
<reference evidence="2 3" key="1">
    <citation type="submission" date="2017-03" db="EMBL/GenBank/DDBJ databases">
        <authorList>
            <person name="Afonso C.L."/>
            <person name="Miller P.J."/>
            <person name="Scott M.A."/>
            <person name="Spackman E."/>
            <person name="Goraichik I."/>
            <person name="Dimitrov K.M."/>
            <person name="Suarez D.L."/>
            <person name="Swayne D.E."/>
        </authorList>
    </citation>
    <scope>NUCLEOTIDE SEQUENCE [LARGE SCALE GENOMIC DNA]</scope>
    <source>
        <strain evidence="2 3">CECT 7751</strain>
    </source>
</reference>
<dbReference type="SUPFAM" id="SSF53756">
    <property type="entry name" value="UDP-Glycosyltransferase/glycogen phosphorylase"/>
    <property type="match status" value="1"/>
</dbReference>
<gene>
    <name evidence="2" type="ORF">PSM7751_02705</name>
</gene>
<evidence type="ECO:0000259" key="1">
    <source>
        <dbReference type="Pfam" id="PF13439"/>
    </source>
</evidence>
<evidence type="ECO:0000313" key="3">
    <source>
        <dbReference type="Proteomes" id="UP000193963"/>
    </source>
</evidence>
<dbReference type="Pfam" id="PF13439">
    <property type="entry name" value="Glyco_transf_4"/>
    <property type="match status" value="1"/>
</dbReference>
<dbReference type="Gene3D" id="3.40.50.2000">
    <property type="entry name" value="Glycogen Phosphorylase B"/>
    <property type="match status" value="2"/>
</dbReference>
<dbReference type="PANTHER" id="PTHR45947:SF13">
    <property type="entry name" value="TRANSFERASE"/>
    <property type="match status" value="1"/>
</dbReference>
<dbReference type="GO" id="GO:0016757">
    <property type="term" value="F:glycosyltransferase activity"/>
    <property type="evidence" value="ECO:0007669"/>
    <property type="project" value="TreeGrafter"/>
</dbReference>
<dbReference type="Pfam" id="PF13692">
    <property type="entry name" value="Glyco_trans_1_4"/>
    <property type="match status" value="1"/>
</dbReference>
<evidence type="ECO:0000313" key="2">
    <source>
        <dbReference type="EMBL" id="SLN55181.1"/>
    </source>
</evidence>
<organism evidence="2 3">
    <name type="scientific">Pseudooceanicola marinus</name>
    <dbReference type="NCBI Taxonomy" id="396013"/>
    <lineage>
        <taxon>Bacteria</taxon>
        <taxon>Pseudomonadati</taxon>
        <taxon>Pseudomonadota</taxon>
        <taxon>Alphaproteobacteria</taxon>
        <taxon>Rhodobacterales</taxon>
        <taxon>Paracoccaceae</taxon>
        <taxon>Pseudooceanicola</taxon>
    </lineage>
</organism>
<dbReference type="OrthoDB" id="9801573at2"/>
<dbReference type="InterPro" id="IPR050194">
    <property type="entry name" value="Glycosyltransferase_grp1"/>
</dbReference>
<keyword evidence="2" id="KW-0808">Transferase</keyword>
<keyword evidence="3" id="KW-1185">Reference proteome</keyword>
<dbReference type="PANTHER" id="PTHR45947">
    <property type="entry name" value="SULFOQUINOVOSYL TRANSFERASE SQD2"/>
    <property type="match status" value="1"/>
</dbReference>
<dbReference type="RefSeq" id="WP_085888739.1">
    <property type="nucleotide sequence ID" value="NZ_FWFN01000005.1"/>
</dbReference>
<sequence>MSAPHLLVGNIFFAPYTYGGATIVAEEVARHLALDHGWQVSAVSAVSRADLPAYALRKVQTGPVPNYLINLPPGRSYAAHYSNPQVTETVSRLLHSLAPDLLHLHCLQELGSGLIRAGREAGVPVVVSTHDFWWLCERQFMIRPDGRYCGQSPVRIEGCRGCVVDHDRARTRARHLARALAEADLVTYPSAFARDLSRASGLGARADAVWQNGVTLPGPDFADRQAARRARDPRLTFGFCGGPSQLKGWPLIREAFAPLTRQDFRVWLVDGALEGSWWQDVPLKSLPGDWQVRPRYSQGDMDAFWAEIDVLLFPSQWKETFGLTVREALARGVRVIQTDSGGTVEHAGPDRDRLIPVGAGAEALRREILHALDRADRHAEPVPVTGFAAQAEALVRLSAPLIEPRGVWPEDLSQENALPRDMAPLAPISPRARELVEEIAPARQRAHRA</sequence>
<dbReference type="InterPro" id="IPR028098">
    <property type="entry name" value="Glyco_trans_4-like_N"/>
</dbReference>
<dbReference type="EMBL" id="FWFN01000005">
    <property type="protein sequence ID" value="SLN55181.1"/>
    <property type="molecule type" value="Genomic_DNA"/>
</dbReference>
<name>A0A1X6ZM17_9RHOB</name>
<dbReference type="AlphaFoldDB" id="A0A1X6ZM17"/>
<protein>
    <submittedName>
        <fullName evidence="2">Glycosyl transferases group 1</fullName>
    </submittedName>
</protein>
<dbReference type="Proteomes" id="UP000193963">
    <property type="component" value="Unassembled WGS sequence"/>
</dbReference>
<feature type="domain" description="Glycosyltransferase subfamily 4-like N-terminal" evidence="1">
    <location>
        <begin position="18"/>
        <end position="215"/>
    </location>
</feature>